<proteinExistence type="predicted"/>
<dbReference type="OrthoDB" id="1238765at2"/>
<protein>
    <submittedName>
        <fullName evidence="1">Uncharacterized protein</fullName>
    </submittedName>
</protein>
<dbReference type="Proteomes" id="UP000228593">
    <property type="component" value="Unassembled WGS sequence"/>
</dbReference>
<comment type="caution">
    <text evidence="1">The sequence shown here is derived from an EMBL/GenBank/DDBJ whole genome shotgun (WGS) entry which is preliminary data.</text>
</comment>
<reference evidence="1 2" key="1">
    <citation type="submission" date="2017-10" db="EMBL/GenBank/DDBJ databases">
        <title>Massilia psychrophilum sp. nov., a novel purple-pigmented bacterium isolated from Tianshan glacier, Xinjiang Municipality, China.</title>
        <authorList>
            <person name="Wang H."/>
        </authorList>
    </citation>
    <scope>NUCLEOTIDE SEQUENCE [LARGE SCALE GENOMIC DNA]</scope>
    <source>
        <strain evidence="1 2">JCM 30813</strain>
    </source>
</reference>
<dbReference type="AlphaFoldDB" id="A0A2G8SWN7"/>
<evidence type="ECO:0000313" key="2">
    <source>
        <dbReference type="Proteomes" id="UP000228593"/>
    </source>
</evidence>
<dbReference type="EMBL" id="PDOB01000043">
    <property type="protein sequence ID" value="PIL38215.1"/>
    <property type="molecule type" value="Genomic_DNA"/>
</dbReference>
<sequence>MTRLVQQIGREFGCGDLLLVGNANRVMHQQIRKGRVSANYDETWGELGAVSKDDGDYLLPCAELSEPDLAAIASNKRSAAKKRFALLASTAHDVCRALQTRSTGFTLVSGDMNMRSVKTSANSWWSRPLYRIEQAETLSAECGVRVRIGAAFPVHDLPA</sequence>
<dbReference type="Pfam" id="PF04393">
    <property type="entry name" value="DUF535"/>
    <property type="match status" value="1"/>
</dbReference>
<name>A0A2G8SWN7_9BURK</name>
<dbReference type="InterPro" id="IPR007488">
    <property type="entry name" value="DUF535"/>
</dbReference>
<evidence type="ECO:0000313" key="1">
    <source>
        <dbReference type="EMBL" id="PIL38215.1"/>
    </source>
</evidence>
<accession>A0A2G8SWN7</accession>
<organism evidence="1 2">
    <name type="scientific">Massilia psychrophila</name>
    <dbReference type="NCBI Taxonomy" id="1603353"/>
    <lineage>
        <taxon>Bacteria</taxon>
        <taxon>Pseudomonadati</taxon>
        <taxon>Pseudomonadota</taxon>
        <taxon>Betaproteobacteria</taxon>
        <taxon>Burkholderiales</taxon>
        <taxon>Oxalobacteraceae</taxon>
        <taxon>Telluria group</taxon>
        <taxon>Massilia</taxon>
    </lineage>
</organism>
<keyword evidence="2" id="KW-1185">Reference proteome</keyword>
<gene>
    <name evidence="1" type="ORF">CR103_19175</name>
</gene>